<dbReference type="Gene3D" id="1.25.40.10">
    <property type="entry name" value="Tetratricopeptide repeat domain"/>
    <property type="match status" value="1"/>
</dbReference>
<dbReference type="VEuPathDB" id="PlasmoDB:PRCDC_1134800"/>
<sequence>MEEERAETFNDLTADDIKSYMENKEFDNVIKLTKNIYDNDMNNNDVFLKARYSCLIERNQYDKIIYEIMHCLIKLDKKKNRKKGNSNFKKIFQENYKEIQNKNVLFELFYSMYKLRKFKKLYGCLKYFIENENKYQDFIDMLYAQVNIILHKYNNSIHYFEVLLNNKSRQTTAHVNLNSSYFSQFMKFMYTYNFLRRSKKEKTNKNNNNKLNSGDDYQKDDENAVETFYVDGERLDTNDIEELKNQIIRSTKNFNYEQNQNFEEIFNYTTFFIMEKNYSEAMKFIEVLEDMCLNIESDNDINESKDINSNEDEEITDGIKDTNSNNNDNNDNINHNNNNNNNNNYYDLNINFCRKEIFIQLQKAYIYSKMKKIKESIRIYERILNQYDNVKNNKIVILIAYNNYIALMHNDNQLKLDIKQNKNIQDQYALTFHISVEKLSEIKNFLFTNNIMDKQVQMNNSNNNNNNNNNNYSNNNNINNHHNNNYYTNITTHSNSIFNNMNEFMFSTICFNECIAHLTSEQKDEFKMKLKCFSTRFSNSILLDKLIILELKNRNYMKCKSYIYNRINLMNSFENQIKFINAYIYLCYEKKNFKEIVKIYLMYEYLFQNNVKHYSSFFTNLFYIYICCTDYYTKDEHGDQNIVHVEKTKKQTDQIYENNNNIHNLTNNLSLVLDLFYKYKEIIQENPDIINYETLYLVCKYLLHHNKEQLVQELFDYLCEHEKNNLDFIACFTYIYTYINVSNAYTYENKLKKLVLTETYLIDVEELENTNIPFDKINLNNNISHMNDIQVEKKKNRKKRKRSCKKKKLTDPSSANLNPDRWLPKHEKPEFKKLKKKKKKSETLKQKVVVEVEETKTTLKQNKLQNLKKRRKK</sequence>
<dbReference type="Proteomes" id="UP000240500">
    <property type="component" value="Chromosome 11"/>
</dbReference>
<dbReference type="GO" id="GO:0005786">
    <property type="term" value="C:signal recognition particle, endoplasmic reticulum targeting"/>
    <property type="evidence" value="ECO:0007669"/>
    <property type="project" value="TreeGrafter"/>
</dbReference>
<dbReference type="InterPro" id="IPR011990">
    <property type="entry name" value="TPR-like_helical_dom_sf"/>
</dbReference>
<feature type="region of interest" description="Disordered" evidence="1">
    <location>
        <begin position="300"/>
        <end position="339"/>
    </location>
</feature>
<organism evidence="2 3">
    <name type="scientific">Plasmodium reichenowi</name>
    <dbReference type="NCBI Taxonomy" id="5854"/>
    <lineage>
        <taxon>Eukaryota</taxon>
        <taxon>Sar</taxon>
        <taxon>Alveolata</taxon>
        <taxon>Apicomplexa</taxon>
        <taxon>Aconoidasida</taxon>
        <taxon>Haemosporida</taxon>
        <taxon>Plasmodiidae</taxon>
        <taxon>Plasmodium</taxon>
        <taxon>Plasmodium (Laverania)</taxon>
    </lineage>
</organism>
<dbReference type="PANTHER" id="PTHR14094">
    <property type="entry name" value="SIGNAL RECOGNITION PARTICLE 72"/>
    <property type="match status" value="1"/>
</dbReference>
<gene>
    <name evidence="2" type="ORF">PRG01_1133700</name>
</gene>
<name>A0A2P9DH05_PLARE</name>
<dbReference type="GO" id="GO:0006614">
    <property type="term" value="P:SRP-dependent cotranslational protein targeting to membrane"/>
    <property type="evidence" value="ECO:0007669"/>
    <property type="project" value="InterPro"/>
</dbReference>
<evidence type="ECO:0000313" key="2">
    <source>
        <dbReference type="EMBL" id="SOV80292.1"/>
    </source>
</evidence>
<dbReference type="EMBL" id="LT969574">
    <property type="protein sequence ID" value="SOV80292.1"/>
    <property type="molecule type" value="Genomic_DNA"/>
</dbReference>
<feature type="region of interest" description="Disordered" evidence="1">
    <location>
        <begin position="792"/>
        <end position="842"/>
    </location>
</feature>
<dbReference type="AlphaFoldDB" id="A0A2P9DH05"/>
<dbReference type="InterPro" id="IPR026270">
    <property type="entry name" value="SRP72"/>
</dbReference>
<dbReference type="GO" id="GO:0043022">
    <property type="term" value="F:ribosome binding"/>
    <property type="evidence" value="ECO:0007669"/>
    <property type="project" value="TreeGrafter"/>
</dbReference>
<proteinExistence type="predicted"/>
<dbReference type="OrthoDB" id="372133at2759"/>
<dbReference type="GO" id="GO:0008312">
    <property type="term" value="F:7S RNA binding"/>
    <property type="evidence" value="ECO:0007669"/>
    <property type="project" value="TreeGrafter"/>
</dbReference>
<accession>A0A2P9DH05</accession>
<feature type="compositionally biased region" description="Basic and acidic residues" evidence="1">
    <location>
        <begin position="822"/>
        <end position="832"/>
    </location>
</feature>
<dbReference type="PANTHER" id="PTHR14094:SF9">
    <property type="entry name" value="SIGNAL RECOGNITION PARTICLE SUBUNIT SRP72"/>
    <property type="match status" value="1"/>
</dbReference>
<reference evidence="2 3" key="1">
    <citation type="submission" date="2016-09" db="EMBL/GenBank/DDBJ databases">
        <authorList>
            <consortium name="Pathogen Informatics"/>
        </authorList>
    </citation>
    <scope>NUCLEOTIDE SEQUENCE [LARGE SCALE GENOMIC DNA]</scope>
</reference>
<feature type="compositionally biased region" description="Basic residues" evidence="1">
    <location>
        <begin position="794"/>
        <end position="808"/>
    </location>
</feature>
<protein>
    <submittedName>
        <fullName evidence="2">Signal recognition particle subunit SRP72, putative</fullName>
    </submittedName>
</protein>
<dbReference type="VEuPathDB" id="PlasmoDB:PRG01_1133700"/>
<evidence type="ECO:0000313" key="3">
    <source>
        <dbReference type="Proteomes" id="UP000240500"/>
    </source>
</evidence>
<feature type="compositionally biased region" description="Low complexity" evidence="1">
    <location>
        <begin position="323"/>
        <end position="339"/>
    </location>
</feature>
<evidence type="ECO:0000256" key="1">
    <source>
        <dbReference type="SAM" id="MobiDB-lite"/>
    </source>
</evidence>